<dbReference type="Proteomes" id="UP000182025">
    <property type="component" value="Unassembled WGS sequence"/>
</dbReference>
<keyword evidence="2" id="KW-1185">Reference proteome</keyword>
<reference evidence="2" key="1">
    <citation type="submission" date="2016-10" db="EMBL/GenBank/DDBJ databases">
        <authorList>
            <person name="Varghese N."/>
            <person name="Submissions S."/>
        </authorList>
    </citation>
    <scope>NUCLEOTIDE SEQUENCE [LARGE SCALE GENOMIC DNA]</scope>
    <source>
        <strain evidence="2">JCM 15604</strain>
    </source>
</reference>
<sequence>MRSGKKPIHLAMTGGKLPRQRMWEAIRELGRDGAEFTTYTVARRSEEEDEAARSYLLSLAKAGIVAKLAVKGRDGTWSLLKDEGAEAPRVNKKGERLPLEAVECIWRALRILGELTAAEAASQAAAGGAPISENGARIYLQGLAQAGYTVRSGGTPGIPASYRLLPARYSGPLHPIYQRSSYEQVYDPNLDKVVWAKGAQPDASELAGLRLEKANLDKQLAELREAIRPVKALAGSAVAQFHPDDRERAEGVEALARLNKLLLEVGA</sequence>
<dbReference type="AlphaFoldDB" id="A0A1I5PCL4"/>
<accession>A0A1I5PCL4</accession>
<evidence type="ECO:0000313" key="2">
    <source>
        <dbReference type="Proteomes" id="UP000182025"/>
    </source>
</evidence>
<evidence type="ECO:0000313" key="1">
    <source>
        <dbReference type="EMBL" id="SFP31647.1"/>
    </source>
</evidence>
<dbReference type="EMBL" id="FOXK01000002">
    <property type="protein sequence ID" value="SFP31647.1"/>
    <property type="molecule type" value="Genomic_DNA"/>
</dbReference>
<proteinExistence type="predicted"/>
<dbReference type="RefSeq" id="WP_074913657.1">
    <property type="nucleotide sequence ID" value="NZ_FOXK01000002.1"/>
</dbReference>
<organism evidence="1 2">
    <name type="scientific">Ectopseudomonas toyotomiensis</name>
    <dbReference type="NCBI Taxonomy" id="554344"/>
    <lineage>
        <taxon>Bacteria</taxon>
        <taxon>Pseudomonadati</taxon>
        <taxon>Pseudomonadota</taxon>
        <taxon>Gammaproteobacteria</taxon>
        <taxon>Pseudomonadales</taxon>
        <taxon>Pseudomonadaceae</taxon>
        <taxon>Ectopseudomonas</taxon>
    </lineage>
</organism>
<protein>
    <submittedName>
        <fullName evidence="1">Uncharacterized protein</fullName>
    </submittedName>
</protein>
<gene>
    <name evidence="1" type="ORF">SAMN05216177_102241</name>
</gene>
<name>A0A1I5PCL4_9GAMM</name>